<sequence>MDAQTARRPNSLTTCAQCGGRLSEPVNFCPQCGAPARLAFGERTSTKKPNATTASKTASAAAARPNVAPKGQIWRSRLTSFVRPVVAGPNGGTRSPSPSPGGYRGWRMKTGTALTLVALVVLCGAVVSLTRHNGSVDGEPIAASNTAQGSVTANGTSQAARTATVDAPAIARGSAQNPALAQSSTMTAETTPAPVASVAVPEPAQPSTATPQPSQSMSSQSSVSNSGRDSDKNQRLMALALARAHSGLDKNDLRMARSGIFWALSMQHNNSEALMLKQELLSRERERNTSSNATRGSVKAASPTD</sequence>
<protein>
    <recommendedName>
        <fullName evidence="5">Zinc ribbon domain-containing protein</fullName>
    </recommendedName>
</protein>
<keyword evidence="2" id="KW-1133">Transmembrane helix</keyword>
<dbReference type="AlphaFoldDB" id="A0A7Z7FPY3"/>
<evidence type="ECO:0000256" key="2">
    <source>
        <dbReference type="SAM" id="Phobius"/>
    </source>
</evidence>
<feature type="compositionally biased region" description="Low complexity" evidence="1">
    <location>
        <begin position="187"/>
        <end position="226"/>
    </location>
</feature>
<keyword evidence="2" id="KW-0812">Transmembrane</keyword>
<feature type="compositionally biased region" description="Low complexity" evidence="1">
    <location>
        <begin position="47"/>
        <end position="63"/>
    </location>
</feature>
<reference evidence="3" key="1">
    <citation type="submission" date="2016-10" db="EMBL/GenBank/DDBJ databases">
        <authorList>
            <person name="Varghese N."/>
            <person name="Submissions S."/>
        </authorList>
    </citation>
    <scope>NUCLEOTIDE SEQUENCE [LARGE SCALE GENOMIC DNA]</scope>
    <source>
        <strain evidence="3">YR281</strain>
    </source>
</reference>
<gene>
    <name evidence="3" type="ORF">SAMN04487926_14929</name>
</gene>
<dbReference type="EMBL" id="FNDI01000049">
    <property type="protein sequence ID" value="SDJ41839.1"/>
    <property type="molecule type" value="Genomic_DNA"/>
</dbReference>
<feature type="compositionally biased region" description="Polar residues" evidence="1">
    <location>
        <begin position="174"/>
        <end position="186"/>
    </location>
</feature>
<accession>A0A7Z7FPY3</accession>
<feature type="region of interest" description="Disordered" evidence="1">
    <location>
        <begin position="174"/>
        <end position="231"/>
    </location>
</feature>
<feature type="transmembrane region" description="Helical" evidence="2">
    <location>
        <begin position="113"/>
        <end position="130"/>
    </location>
</feature>
<proteinExistence type="predicted"/>
<dbReference type="Proteomes" id="UP000198900">
    <property type="component" value="Unassembled WGS sequence"/>
</dbReference>
<evidence type="ECO:0000313" key="4">
    <source>
        <dbReference type="Proteomes" id="UP000198900"/>
    </source>
</evidence>
<evidence type="ECO:0000313" key="3">
    <source>
        <dbReference type="EMBL" id="SDJ41839.1"/>
    </source>
</evidence>
<feature type="region of interest" description="Disordered" evidence="1">
    <location>
        <begin position="85"/>
        <end position="104"/>
    </location>
</feature>
<evidence type="ECO:0000256" key="1">
    <source>
        <dbReference type="SAM" id="MobiDB-lite"/>
    </source>
</evidence>
<comment type="caution">
    <text evidence="3">The sequence shown here is derived from an EMBL/GenBank/DDBJ whole genome shotgun (WGS) entry which is preliminary data.</text>
</comment>
<name>A0A7Z7FPY3_9BURK</name>
<evidence type="ECO:0008006" key="5">
    <source>
        <dbReference type="Google" id="ProtNLM"/>
    </source>
</evidence>
<keyword evidence="4" id="KW-1185">Reference proteome</keyword>
<keyword evidence="2" id="KW-0472">Membrane</keyword>
<feature type="region of interest" description="Disordered" evidence="1">
    <location>
        <begin position="279"/>
        <end position="305"/>
    </location>
</feature>
<organism evidence="3 4">
    <name type="scientific">Paraburkholderia steynii</name>
    <dbReference type="NCBI Taxonomy" id="1245441"/>
    <lineage>
        <taxon>Bacteria</taxon>
        <taxon>Pseudomonadati</taxon>
        <taxon>Pseudomonadota</taxon>
        <taxon>Betaproteobacteria</taxon>
        <taxon>Burkholderiales</taxon>
        <taxon>Burkholderiaceae</taxon>
        <taxon>Paraburkholderia</taxon>
    </lineage>
</organism>
<feature type="region of interest" description="Disordered" evidence="1">
    <location>
        <begin position="43"/>
        <end position="68"/>
    </location>
</feature>